<dbReference type="RefSeq" id="WP_409371828.1">
    <property type="nucleotide sequence ID" value="NZ_BAMD01000038.1"/>
</dbReference>
<keyword evidence="3" id="KW-1185">Reference proteome</keyword>
<dbReference type="SUPFAM" id="SSF109604">
    <property type="entry name" value="HD-domain/PDEase-like"/>
    <property type="match status" value="1"/>
</dbReference>
<evidence type="ECO:0000259" key="1">
    <source>
        <dbReference type="Pfam" id="PF01966"/>
    </source>
</evidence>
<dbReference type="STRING" id="869213.GCA_000517085_00338"/>
<dbReference type="EMBL" id="BAMD01000038">
    <property type="protein sequence ID" value="GAF04157.1"/>
    <property type="molecule type" value="Genomic_DNA"/>
</dbReference>
<proteinExistence type="predicted"/>
<evidence type="ECO:0000313" key="2">
    <source>
        <dbReference type="EMBL" id="GAF04157.1"/>
    </source>
</evidence>
<dbReference type="CDD" id="cd00077">
    <property type="entry name" value="HDc"/>
    <property type="match status" value="1"/>
</dbReference>
<dbReference type="Gene3D" id="1.10.3210.10">
    <property type="entry name" value="Hypothetical protein af1432"/>
    <property type="match status" value="1"/>
</dbReference>
<dbReference type="InterPro" id="IPR006674">
    <property type="entry name" value="HD_domain"/>
</dbReference>
<comment type="caution">
    <text evidence="2">The sequence shown here is derived from an EMBL/GenBank/DDBJ whole genome shotgun (WGS) entry which is preliminary data.</text>
</comment>
<dbReference type="InterPro" id="IPR003607">
    <property type="entry name" value="HD/PDEase_dom"/>
</dbReference>
<dbReference type="Proteomes" id="UP000019402">
    <property type="component" value="Unassembled WGS sequence"/>
</dbReference>
<accession>W7Y7C7</accession>
<organism evidence="2 3">
    <name type="scientific">Saccharicrinis fermentans DSM 9555 = JCM 21142</name>
    <dbReference type="NCBI Taxonomy" id="869213"/>
    <lineage>
        <taxon>Bacteria</taxon>
        <taxon>Pseudomonadati</taxon>
        <taxon>Bacteroidota</taxon>
        <taxon>Bacteroidia</taxon>
        <taxon>Marinilabiliales</taxon>
        <taxon>Marinilabiliaceae</taxon>
        <taxon>Saccharicrinis</taxon>
    </lineage>
</organism>
<evidence type="ECO:0000313" key="3">
    <source>
        <dbReference type="Proteomes" id="UP000019402"/>
    </source>
</evidence>
<dbReference type="AlphaFoldDB" id="W7Y7C7"/>
<sequence length="255" mass="29712">MTYELVKEFFSCGMLGDIPVKYKGFVEVYQVDGILPQLEDAEHKGKKNKTFDVKYSLIQFLDIQEEVLDMMEQNLPENLFYHNIKHTIDVVTEVELIGWAEGLSEEEILMVKLAALFHDSGHVISYDEHELHGTVIARNMLAKYDFSDDMMATICDLIMATKFPPEPKNILEKVICDSDLDYLGRTDFIPVSNMLYEELKVRNMIGSFNEWNQRQLTFIRKHQYYTNTAQHLREVNKNKQIERLELLLASASMDQ</sequence>
<keyword evidence="2" id="KW-0378">Hydrolase</keyword>
<dbReference type="eggNOG" id="COG1418">
    <property type="taxonomic scope" value="Bacteria"/>
</dbReference>
<gene>
    <name evidence="2" type="ORF">JCM21142_72853</name>
</gene>
<feature type="domain" description="HD" evidence="1">
    <location>
        <begin position="84"/>
        <end position="179"/>
    </location>
</feature>
<protein>
    <submittedName>
        <fullName evidence="2">Putative HD superfamily hydrolase</fullName>
    </submittedName>
</protein>
<dbReference type="Pfam" id="PF01966">
    <property type="entry name" value="HD"/>
    <property type="match status" value="1"/>
</dbReference>
<dbReference type="GO" id="GO:0016787">
    <property type="term" value="F:hydrolase activity"/>
    <property type="evidence" value="ECO:0007669"/>
    <property type="project" value="UniProtKB-KW"/>
</dbReference>
<reference evidence="2 3" key="1">
    <citation type="journal article" date="2014" name="Genome Announc.">
        <title>Draft Genome Sequence of Cytophaga fermentans JCM 21142T, a Facultative Anaerobe Isolated from Marine Mud.</title>
        <authorList>
            <person name="Starns D."/>
            <person name="Oshima K."/>
            <person name="Suda W."/>
            <person name="Iino T."/>
            <person name="Yuki M."/>
            <person name="Inoue J."/>
            <person name="Kitamura K."/>
            <person name="Iida T."/>
            <person name="Darby A."/>
            <person name="Hattori M."/>
            <person name="Ohkuma M."/>
        </authorList>
    </citation>
    <scope>NUCLEOTIDE SEQUENCE [LARGE SCALE GENOMIC DNA]</scope>
    <source>
        <strain evidence="2 3">JCM 21142</strain>
    </source>
</reference>
<name>W7Y7C7_9BACT</name>